<dbReference type="AlphaFoldDB" id="A0A6A4TD33"/>
<protein>
    <submittedName>
        <fullName evidence="1">Uncharacterized protein</fullName>
    </submittedName>
</protein>
<name>A0A6A4TD33_SCOMX</name>
<organism evidence="1 2">
    <name type="scientific">Scophthalmus maximus</name>
    <name type="common">Turbot</name>
    <name type="synonym">Psetta maxima</name>
    <dbReference type="NCBI Taxonomy" id="52904"/>
    <lineage>
        <taxon>Eukaryota</taxon>
        <taxon>Metazoa</taxon>
        <taxon>Chordata</taxon>
        <taxon>Craniata</taxon>
        <taxon>Vertebrata</taxon>
        <taxon>Euteleostomi</taxon>
        <taxon>Actinopterygii</taxon>
        <taxon>Neopterygii</taxon>
        <taxon>Teleostei</taxon>
        <taxon>Neoteleostei</taxon>
        <taxon>Acanthomorphata</taxon>
        <taxon>Carangaria</taxon>
        <taxon>Pleuronectiformes</taxon>
        <taxon>Pleuronectoidei</taxon>
        <taxon>Scophthalmidae</taxon>
        <taxon>Scophthalmus</taxon>
    </lineage>
</organism>
<evidence type="ECO:0000313" key="1">
    <source>
        <dbReference type="EMBL" id="KAF0040122.1"/>
    </source>
</evidence>
<comment type="caution">
    <text evidence="1">The sequence shown here is derived from an EMBL/GenBank/DDBJ whole genome shotgun (WGS) entry which is preliminary data.</text>
</comment>
<reference evidence="1 2" key="1">
    <citation type="submission" date="2019-06" db="EMBL/GenBank/DDBJ databases">
        <title>Draft genomes of female and male turbot (Scophthalmus maximus).</title>
        <authorList>
            <person name="Xu H."/>
            <person name="Xu X.-W."/>
            <person name="Shao C."/>
            <person name="Chen S."/>
        </authorList>
    </citation>
    <scope>NUCLEOTIDE SEQUENCE [LARGE SCALE GENOMIC DNA]</scope>
    <source>
        <strain evidence="1">Ysfricsl-2016a</strain>
        <tissue evidence="1">Blood</tissue>
    </source>
</reference>
<proteinExistence type="predicted"/>
<dbReference type="Proteomes" id="UP000438429">
    <property type="component" value="Unassembled WGS sequence"/>
</dbReference>
<dbReference type="EMBL" id="VEVO01000007">
    <property type="protein sequence ID" value="KAF0040122.1"/>
    <property type="molecule type" value="Genomic_DNA"/>
</dbReference>
<accession>A0A6A4TD33</accession>
<gene>
    <name evidence="1" type="ORF">F2P81_008357</name>
</gene>
<evidence type="ECO:0000313" key="2">
    <source>
        <dbReference type="Proteomes" id="UP000438429"/>
    </source>
</evidence>
<sequence length="274" mass="31689">MGHVRGSQKSVARLNRVGSQWRVRGRESMKRRLSSPPSQGAVFERLYKRHLITLWRETRRELQLKTGGVKVQRRDNLQLKEEDEGENIFFFFFFFFFFFSTNRNIFHQTFCIHPQNKLVLFFRLATDQTLNHTRCERALETNQKLGFFQRFKRRSTLVFSANEVNRTFGADEKQSSVRCEGLTAAADGVSLTPAGSPTELHLSRGHLRLGDDDFSLCCLMTSSFTQSESSPEFLAPPPLQLRGRHCLTCGGEKSCRRDDHYPVKTPDSLEPRDF</sequence>